<keyword evidence="2" id="KW-1185">Reference proteome</keyword>
<evidence type="ECO:0000313" key="1">
    <source>
        <dbReference type="EMBL" id="MCB2380320.1"/>
    </source>
</evidence>
<dbReference type="RefSeq" id="WP_226190077.1">
    <property type="nucleotide sequence ID" value="NZ_JAJADQ010000015.1"/>
</dbReference>
<organism evidence="1 2">
    <name type="scientific">Hymenobacter nitidus</name>
    <dbReference type="NCBI Taxonomy" id="2880929"/>
    <lineage>
        <taxon>Bacteria</taxon>
        <taxon>Pseudomonadati</taxon>
        <taxon>Bacteroidota</taxon>
        <taxon>Cytophagia</taxon>
        <taxon>Cytophagales</taxon>
        <taxon>Hymenobacteraceae</taxon>
        <taxon>Hymenobacter</taxon>
    </lineage>
</organism>
<proteinExistence type="predicted"/>
<protein>
    <submittedName>
        <fullName evidence="1">Uncharacterized protein</fullName>
    </submittedName>
</protein>
<evidence type="ECO:0000313" key="2">
    <source>
        <dbReference type="Proteomes" id="UP001165297"/>
    </source>
</evidence>
<dbReference type="EMBL" id="JAJADQ010000015">
    <property type="protein sequence ID" value="MCB2380320.1"/>
    <property type="molecule type" value="Genomic_DNA"/>
</dbReference>
<dbReference type="Proteomes" id="UP001165297">
    <property type="component" value="Unassembled WGS sequence"/>
</dbReference>
<comment type="caution">
    <text evidence="1">The sequence shown here is derived from an EMBL/GenBank/DDBJ whole genome shotgun (WGS) entry which is preliminary data.</text>
</comment>
<name>A0ABS8AJ39_9BACT</name>
<sequence>MNTPSLPQAVQPLFVLNPSKVKDSLQVLRNIKAHSTLPGYLCLQRTAAQLGKLTGLPFHYNEFFKEFLALGDAPENRPYINPFVSGDTKLWINSNLAGSYAPSSLRGVSPLLQVLTISDGLYNLNPQHWIAARQYLAAGRQIPVLPLAVFLYRDRGITSATPTVGSLIRAFQQEFGYLENDGSPTEAYKVLYADYTPEEGSDSLDWFTAFTTPQPIEQ</sequence>
<gene>
    <name evidence="1" type="ORF">LGH70_22200</name>
</gene>
<accession>A0ABS8AJ39</accession>
<reference evidence="1" key="1">
    <citation type="submission" date="2021-10" db="EMBL/GenBank/DDBJ databases">
        <authorList>
            <person name="Dean J.D."/>
            <person name="Kim M.K."/>
            <person name="Newey C.N."/>
            <person name="Stoker T.S."/>
            <person name="Thompson D.W."/>
            <person name="Grose J.H."/>
        </authorList>
    </citation>
    <scope>NUCLEOTIDE SEQUENCE</scope>
    <source>
        <strain evidence="1">BT635</strain>
    </source>
</reference>